<proteinExistence type="predicted"/>
<dbReference type="Proteomes" id="UP000722625">
    <property type="component" value="Unassembled WGS sequence"/>
</dbReference>
<comment type="caution">
    <text evidence="2">The sequence shown here is derived from an EMBL/GenBank/DDBJ whole genome shotgun (WGS) entry which is preliminary data.</text>
</comment>
<keyword evidence="3" id="KW-1185">Reference proteome</keyword>
<evidence type="ECO:0000313" key="2">
    <source>
        <dbReference type="EMBL" id="MBS7232151.1"/>
    </source>
</evidence>
<reference evidence="2 3" key="1">
    <citation type="journal article" date="2018" name="Int. J. Syst. Evol. Microbiol.">
        <title>Flavobacterium chryseum sp. nov. and Flavobacterium psychroterrae sp. nov., novel environmental bacteria isolated from Antarctica.</title>
        <authorList>
            <person name="Kralova S."/>
            <person name="Svec P."/>
            <person name="Busse H.J."/>
            <person name="Stankova E."/>
            <person name="Vaczi P."/>
            <person name="Sedlacek I."/>
        </authorList>
    </citation>
    <scope>NUCLEOTIDE SEQUENCE [LARGE SCALE GENOMIC DNA]</scope>
    <source>
        <strain evidence="2 3">CCM 8827</strain>
    </source>
</reference>
<evidence type="ECO:0000313" key="3">
    <source>
        <dbReference type="Proteomes" id="UP000722625"/>
    </source>
</evidence>
<dbReference type="PROSITE" id="PS51257">
    <property type="entry name" value="PROKAR_LIPOPROTEIN"/>
    <property type="match status" value="1"/>
</dbReference>
<evidence type="ECO:0008006" key="4">
    <source>
        <dbReference type="Google" id="ProtNLM"/>
    </source>
</evidence>
<evidence type="ECO:0000256" key="1">
    <source>
        <dbReference type="SAM" id="SignalP"/>
    </source>
</evidence>
<dbReference type="RefSeq" id="WP_213301329.1">
    <property type="nucleotide sequence ID" value="NZ_JAGYVZ010000012.1"/>
</dbReference>
<organism evidence="2 3">
    <name type="scientific">Flavobacterium psychroterrae</name>
    <dbReference type="NCBI Taxonomy" id="2133767"/>
    <lineage>
        <taxon>Bacteria</taxon>
        <taxon>Pseudomonadati</taxon>
        <taxon>Bacteroidota</taxon>
        <taxon>Flavobacteriia</taxon>
        <taxon>Flavobacteriales</taxon>
        <taxon>Flavobacteriaceae</taxon>
        <taxon>Flavobacterium</taxon>
    </lineage>
</organism>
<name>A0ABS5PCZ1_9FLAO</name>
<feature type="signal peptide" evidence="1">
    <location>
        <begin position="1"/>
        <end position="24"/>
    </location>
</feature>
<dbReference type="EMBL" id="JAGYVZ010000012">
    <property type="protein sequence ID" value="MBS7232151.1"/>
    <property type="molecule type" value="Genomic_DNA"/>
</dbReference>
<protein>
    <recommendedName>
        <fullName evidence="4">Cytochrome C551</fullName>
    </recommendedName>
</protein>
<gene>
    <name evidence="2" type="ORF">KHA90_14060</name>
</gene>
<accession>A0ABS5PCZ1</accession>
<keyword evidence="1" id="KW-0732">Signal</keyword>
<sequence length="70" mass="7483">MKTSFKSKVAFLFVLIGLSFSCKKNDTIPAENTYVDSTETTVDTVSTSVDTATVVPDSAAIKTDTVGKMK</sequence>
<feature type="chain" id="PRO_5045521434" description="Cytochrome C551" evidence="1">
    <location>
        <begin position="25"/>
        <end position="70"/>
    </location>
</feature>